<dbReference type="PANTHER" id="PTHR23519:SF1">
    <property type="entry name" value="AUTOPHAGY-RELATED PROTEIN 22"/>
    <property type="match status" value="1"/>
</dbReference>
<feature type="transmembrane region" description="Helical" evidence="7">
    <location>
        <begin position="304"/>
        <end position="323"/>
    </location>
</feature>
<dbReference type="GO" id="GO:0022857">
    <property type="term" value="F:transmembrane transporter activity"/>
    <property type="evidence" value="ECO:0007669"/>
    <property type="project" value="InterPro"/>
</dbReference>
<accession>A0A6B0YR63</accession>
<feature type="domain" description="Major facilitator superfamily (MFS) profile" evidence="8">
    <location>
        <begin position="269"/>
        <end position="464"/>
    </location>
</feature>
<dbReference type="AlphaFoldDB" id="A0A6B0YR63"/>
<dbReference type="PROSITE" id="PS50850">
    <property type="entry name" value="MFS"/>
    <property type="match status" value="1"/>
</dbReference>
<sequence length="464" mass="50891">MPTESSADPNQSSAHEVEPGNRREQLGWYFYDWANSAFSTTVGSVFLGPYVSNLAELAAGPDGMVRILGAPVAPYSFLSYCISISVILQVLFLPILGAIADYSSLRKKLMQIFAVAGSWATMFMFFVTEQTWWLGGLLFIFANLCFGAAIVFYNAFLPDIAEPDERDRVSSVGWALGYLGGGILLTLNLAFFLLSDSIGVDSSLAVRINLFSGGLWWFCWSFVTWRLLRSRDTAKALPPGETYLSTGLKQLWETYQEASKYPHTIRFLIAYLLYNDGIQTVFAVAAVFAAAPLLQGGLEIEQDVLTMVILMIQFVAFGGALLFGRLALRVGAKKALIVGLIVWTIVVIYAYLGLQGESRILEFWILGAFIALVMGGTQAVSRGLFANMIPQGKEAEFFSIYEVSERGTSWLGPLAFGLVNQFTGSLRPAIVSIILFFVVGLALLLRVDVRRAITESGNKPPTVV</sequence>
<dbReference type="InterPro" id="IPR024671">
    <property type="entry name" value="Atg22-like"/>
</dbReference>
<feature type="transmembrane region" description="Helical" evidence="7">
    <location>
        <begin position="364"/>
        <end position="386"/>
    </location>
</feature>
<feature type="transmembrane region" description="Helical" evidence="7">
    <location>
        <begin position="429"/>
        <end position="449"/>
    </location>
</feature>
<dbReference type="InterPro" id="IPR020846">
    <property type="entry name" value="MFS_dom"/>
</dbReference>
<feature type="transmembrane region" description="Helical" evidence="7">
    <location>
        <begin position="335"/>
        <end position="352"/>
    </location>
</feature>
<dbReference type="EMBL" id="VXRG01000072">
    <property type="protein sequence ID" value="MXY93500.1"/>
    <property type="molecule type" value="Genomic_DNA"/>
</dbReference>
<dbReference type="InterPro" id="IPR036259">
    <property type="entry name" value="MFS_trans_sf"/>
</dbReference>
<feature type="transmembrane region" description="Helical" evidence="7">
    <location>
        <begin position="133"/>
        <end position="157"/>
    </location>
</feature>
<dbReference type="PANTHER" id="PTHR23519">
    <property type="entry name" value="AUTOPHAGY-RELATED PROTEIN 22"/>
    <property type="match status" value="1"/>
</dbReference>
<feature type="transmembrane region" description="Helical" evidence="7">
    <location>
        <begin position="109"/>
        <end position="127"/>
    </location>
</feature>
<keyword evidence="4 7" id="KW-1133">Transmembrane helix</keyword>
<comment type="caution">
    <text evidence="9">The sequence shown here is derived from an EMBL/GenBank/DDBJ whole genome shotgun (WGS) entry which is preliminary data.</text>
</comment>
<protein>
    <submittedName>
        <fullName evidence="9">MFS transporter</fullName>
    </submittedName>
</protein>
<feature type="transmembrane region" description="Helical" evidence="7">
    <location>
        <begin position="77"/>
        <end position="97"/>
    </location>
</feature>
<organism evidence="9">
    <name type="scientific">Caldilineaceae bacterium SB0664_bin_27</name>
    <dbReference type="NCBI Taxonomy" id="2605260"/>
    <lineage>
        <taxon>Bacteria</taxon>
        <taxon>Bacillati</taxon>
        <taxon>Chloroflexota</taxon>
        <taxon>Caldilineae</taxon>
        <taxon>Caldilineales</taxon>
        <taxon>Caldilineaceae</taxon>
    </lineage>
</organism>
<feature type="transmembrane region" description="Helical" evidence="7">
    <location>
        <begin position="169"/>
        <end position="194"/>
    </location>
</feature>
<dbReference type="GO" id="GO:0005886">
    <property type="term" value="C:plasma membrane"/>
    <property type="evidence" value="ECO:0007669"/>
    <property type="project" value="UniProtKB-SubCell"/>
</dbReference>
<keyword evidence="3 7" id="KW-0812">Transmembrane</keyword>
<feature type="compositionally biased region" description="Polar residues" evidence="6">
    <location>
        <begin position="1"/>
        <end position="14"/>
    </location>
</feature>
<feature type="transmembrane region" description="Helical" evidence="7">
    <location>
        <begin position="206"/>
        <end position="228"/>
    </location>
</feature>
<evidence type="ECO:0000256" key="4">
    <source>
        <dbReference type="ARBA" id="ARBA00022989"/>
    </source>
</evidence>
<comment type="subcellular location">
    <subcellularLocation>
        <location evidence="1">Cell membrane</location>
        <topology evidence="1">Multi-pass membrane protein</topology>
    </subcellularLocation>
</comment>
<keyword evidence="5 7" id="KW-0472">Membrane</keyword>
<evidence type="ECO:0000259" key="8">
    <source>
        <dbReference type="PROSITE" id="PS50850"/>
    </source>
</evidence>
<feature type="transmembrane region" description="Helical" evidence="7">
    <location>
        <begin position="407"/>
        <end position="423"/>
    </location>
</feature>
<keyword evidence="2" id="KW-0813">Transport</keyword>
<evidence type="ECO:0000256" key="6">
    <source>
        <dbReference type="SAM" id="MobiDB-lite"/>
    </source>
</evidence>
<dbReference type="Gene3D" id="1.20.1250.20">
    <property type="entry name" value="MFS general substrate transporter like domains"/>
    <property type="match status" value="1"/>
</dbReference>
<dbReference type="Pfam" id="PF11700">
    <property type="entry name" value="ATG22"/>
    <property type="match status" value="1"/>
</dbReference>
<evidence type="ECO:0000256" key="7">
    <source>
        <dbReference type="SAM" id="Phobius"/>
    </source>
</evidence>
<evidence type="ECO:0000256" key="1">
    <source>
        <dbReference type="ARBA" id="ARBA00004651"/>
    </source>
</evidence>
<gene>
    <name evidence="9" type="ORF">F4Y42_08640</name>
</gene>
<evidence type="ECO:0000256" key="3">
    <source>
        <dbReference type="ARBA" id="ARBA00022692"/>
    </source>
</evidence>
<evidence type="ECO:0000313" key="9">
    <source>
        <dbReference type="EMBL" id="MXY93500.1"/>
    </source>
</evidence>
<dbReference type="SUPFAM" id="SSF103473">
    <property type="entry name" value="MFS general substrate transporter"/>
    <property type="match status" value="1"/>
</dbReference>
<evidence type="ECO:0000256" key="2">
    <source>
        <dbReference type="ARBA" id="ARBA00022448"/>
    </source>
</evidence>
<evidence type="ECO:0000256" key="5">
    <source>
        <dbReference type="ARBA" id="ARBA00023136"/>
    </source>
</evidence>
<reference evidence="9" key="1">
    <citation type="submission" date="2019-09" db="EMBL/GenBank/DDBJ databases">
        <title>Characterisation of the sponge microbiome using genome-centric metagenomics.</title>
        <authorList>
            <person name="Engelberts J.P."/>
            <person name="Robbins S.J."/>
            <person name="De Goeij J.M."/>
            <person name="Aranda M."/>
            <person name="Bell S.C."/>
            <person name="Webster N.S."/>
        </authorList>
    </citation>
    <scope>NUCLEOTIDE SEQUENCE</scope>
    <source>
        <strain evidence="9">SB0664_bin_27</strain>
    </source>
</reference>
<name>A0A6B0YR63_9CHLR</name>
<dbReference type="InterPro" id="IPR050495">
    <property type="entry name" value="ATG22/LtaA_families"/>
</dbReference>
<proteinExistence type="predicted"/>
<feature type="region of interest" description="Disordered" evidence="6">
    <location>
        <begin position="1"/>
        <end position="20"/>
    </location>
</feature>
<feature type="transmembrane region" description="Helical" evidence="7">
    <location>
        <begin position="268"/>
        <end position="292"/>
    </location>
</feature>